<protein>
    <submittedName>
        <fullName evidence="2">Uncharacterized protein</fullName>
    </submittedName>
</protein>
<feature type="compositionally biased region" description="Basic and acidic residues" evidence="1">
    <location>
        <begin position="68"/>
        <end position="88"/>
    </location>
</feature>
<accession>F9G3T4</accession>
<name>F9G3T4_FUSOF</name>
<dbReference type="EMBL" id="AFQF01003339">
    <property type="protein sequence ID" value="EGU76192.1"/>
    <property type="molecule type" value="Genomic_DNA"/>
</dbReference>
<gene>
    <name evidence="2" type="ORF">FOXB_13316</name>
</gene>
<evidence type="ECO:0000256" key="1">
    <source>
        <dbReference type="SAM" id="MobiDB-lite"/>
    </source>
</evidence>
<sequence>MLCGVEVAKQTSSGRYLCVFASQMLDGECQASIETSGNGLLATKLGRKRMTKRTNERECEQARAGSGKMDKDKDDDRDKIARGEEKYENGNAGRV</sequence>
<dbReference type="AlphaFoldDB" id="F9G3T4"/>
<feature type="region of interest" description="Disordered" evidence="1">
    <location>
        <begin position="47"/>
        <end position="95"/>
    </location>
</feature>
<reference evidence="2" key="1">
    <citation type="journal article" date="2012" name="Mol. Plant Microbe Interact.">
        <title>A highly conserved effector in Fusarium oxysporum is required for full virulence on Arabidopsis.</title>
        <authorList>
            <person name="Thatcher L.F."/>
            <person name="Gardiner D.M."/>
            <person name="Kazan K."/>
            <person name="Manners J."/>
        </authorList>
    </citation>
    <scope>NUCLEOTIDE SEQUENCE [LARGE SCALE GENOMIC DNA]</scope>
    <source>
        <strain evidence="2">Fo5176</strain>
    </source>
</reference>
<evidence type="ECO:0000313" key="2">
    <source>
        <dbReference type="EMBL" id="EGU76192.1"/>
    </source>
</evidence>
<comment type="caution">
    <text evidence="2">The sequence shown here is derived from an EMBL/GenBank/DDBJ whole genome shotgun (WGS) entry which is preliminary data.</text>
</comment>
<organism evidence="2">
    <name type="scientific">Fusarium oxysporum (strain Fo5176)</name>
    <name type="common">Fusarium vascular wilt</name>
    <dbReference type="NCBI Taxonomy" id="660025"/>
    <lineage>
        <taxon>Eukaryota</taxon>
        <taxon>Fungi</taxon>
        <taxon>Dikarya</taxon>
        <taxon>Ascomycota</taxon>
        <taxon>Pezizomycotina</taxon>
        <taxon>Sordariomycetes</taxon>
        <taxon>Hypocreomycetidae</taxon>
        <taxon>Hypocreales</taxon>
        <taxon>Nectriaceae</taxon>
        <taxon>Fusarium</taxon>
        <taxon>Fusarium oxysporum species complex</taxon>
    </lineage>
</organism>
<proteinExistence type="predicted"/>